<accession>A0A6G0WNN6</accession>
<sequence>MERTCSFTHVDFQLECKSGIVSIGSFSRFMTLVGICVGSIATCYLYERLRHPSLPPTRQDSLFLSSSAKHVYTSIRWMDNDVYHLDTASAAINGLLSVRLANVFYVFDLKIWRIFVIEDPPEKRERLERHGEHHLLKAIPLKS</sequence>
<evidence type="ECO:0000313" key="2">
    <source>
        <dbReference type="Proteomes" id="UP000481153"/>
    </source>
</evidence>
<reference evidence="1 2" key="1">
    <citation type="submission" date="2019-07" db="EMBL/GenBank/DDBJ databases">
        <title>Genomics analysis of Aphanomyces spp. identifies a new class of oomycete effector associated with host adaptation.</title>
        <authorList>
            <person name="Gaulin E."/>
        </authorList>
    </citation>
    <scope>NUCLEOTIDE SEQUENCE [LARGE SCALE GENOMIC DNA]</scope>
    <source>
        <strain evidence="1 2">ATCC 201684</strain>
    </source>
</reference>
<comment type="caution">
    <text evidence="1">The sequence shown here is derived from an EMBL/GenBank/DDBJ whole genome shotgun (WGS) entry which is preliminary data.</text>
</comment>
<dbReference type="VEuPathDB" id="FungiDB:AeMF1_012455"/>
<organism evidence="1 2">
    <name type="scientific">Aphanomyces euteiches</name>
    <dbReference type="NCBI Taxonomy" id="100861"/>
    <lineage>
        <taxon>Eukaryota</taxon>
        <taxon>Sar</taxon>
        <taxon>Stramenopiles</taxon>
        <taxon>Oomycota</taxon>
        <taxon>Saprolegniomycetes</taxon>
        <taxon>Saprolegniales</taxon>
        <taxon>Verrucalvaceae</taxon>
        <taxon>Aphanomyces</taxon>
    </lineage>
</organism>
<dbReference type="OrthoDB" id="78222at2759"/>
<protein>
    <submittedName>
        <fullName evidence="1">Uncharacterized protein</fullName>
    </submittedName>
</protein>
<evidence type="ECO:0000313" key="1">
    <source>
        <dbReference type="EMBL" id="KAF0728986.1"/>
    </source>
</evidence>
<dbReference type="EMBL" id="VJMJ01000170">
    <property type="protein sequence ID" value="KAF0728986.1"/>
    <property type="molecule type" value="Genomic_DNA"/>
</dbReference>
<dbReference type="Proteomes" id="UP000481153">
    <property type="component" value="Unassembled WGS sequence"/>
</dbReference>
<gene>
    <name evidence="1" type="ORF">Ae201684_013287</name>
</gene>
<dbReference type="AlphaFoldDB" id="A0A6G0WNN6"/>
<name>A0A6G0WNN6_9STRA</name>
<proteinExistence type="predicted"/>
<keyword evidence="2" id="KW-1185">Reference proteome</keyword>